<protein>
    <submittedName>
        <fullName evidence="3">(2R)-sulfolactate sulfo-lyase subunit alpha</fullName>
    </submittedName>
</protein>
<organism evidence="3 4">
    <name type="scientific">Pectinatus cerevisiiphilus</name>
    <dbReference type="NCBI Taxonomy" id="86956"/>
    <lineage>
        <taxon>Bacteria</taxon>
        <taxon>Bacillati</taxon>
        <taxon>Bacillota</taxon>
        <taxon>Negativicutes</taxon>
        <taxon>Selenomonadales</taxon>
        <taxon>Selenomonadaceae</taxon>
        <taxon>Pectinatus</taxon>
    </lineage>
</organism>
<dbReference type="EMBL" id="SMAA01000005">
    <property type="protein sequence ID" value="TCS80096.1"/>
    <property type="molecule type" value="Genomic_DNA"/>
</dbReference>
<dbReference type="AlphaFoldDB" id="A0A4R3KAH0"/>
<dbReference type="InterPro" id="IPR013974">
    <property type="entry name" value="SAF"/>
</dbReference>
<evidence type="ECO:0000256" key="1">
    <source>
        <dbReference type="ARBA" id="ARBA00023239"/>
    </source>
</evidence>
<keyword evidence="1 3" id="KW-0456">Lyase</keyword>
<dbReference type="SMART" id="SM00858">
    <property type="entry name" value="SAF"/>
    <property type="match status" value="1"/>
</dbReference>
<dbReference type="CDD" id="cd11613">
    <property type="entry name" value="SAF_AH_GD"/>
    <property type="match status" value="1"/>
</dbReference>
<evidence type="ECO:0000313" key="4">
    <source>
        <dbReference type="Proteomes" id="UP000295188"/>
    </source>
</evidence>
<comment type="caution">
    <text evidence="3">The sequence shown here is derived from an EMBL/GenBank/DDBJ whole genome shotgun (WGS) entry which is preliminary data.</text>
</comment>
<evidence type="ECO:0000259" key="2">
    <source>
        <dbReference type="SMART" id="SM00858"/>
    </source>
</evidence>
<proteinExistence type="predicted"/>
<dbReference type="Pfam" id="PF08666">
    <property type="entry name" value="SAF"/>
    <property type="match status" value="1"/>
</dbReference>
<dbReference type="RefSeq" id="WP_132548479.1">
    <property type="nucleotide sequence ID" value="NZ_SMAA01000005.1"/>
</dbReference>
<dbReference type="GO" id="GO:0016829">
    <property type="term" value="F:lyase activity"/>
    <property type="evidence" value="ECO:0007669"/>
    <property type="project" value="UniProtKB-KW"/>
</dbReference>
<keyword evidence="4" id="KW-1185">Reference proteome</keyword>
<reference evidence="3 4" key="1">
    <citation type="submission" date="2019-03" db="EMBL/GenBank/DDBJ databases">
        <title>Genomic Encyclopedia of Type Strains, Phase IV (KMG-IV): sequencing the most valuable type-strain genomes for metagenomic binning, comparative biology and taxonomic classification.</title>
        <authorList>
            <person name="Goeker M."/>
        </authorList>
    </citation>
    <scope>NUCLEOTIDE SEQUENCE [LARGE SCALE GENOMIC DNA]</scope>
    <source>
        <strain evidence="3 4">DSM 20467</strain>
    </source>
</reference>
<accession>A0A4R3KAH0</accession>
<name>A0A4R3KAH0_9FIRM</name>
<evidence type="ECO:0000313" key="3">
    <source>
        <dbReference type="EMBL" id="TCS80096.1"/>
    </source>
</evidence>
<dbReference type="InterPro" id="IPR044144">
    <property type="entry name" value="SAF_UxaA/GarD"/>
</dbReference>
<dbReference type="OrthoDB" id="9804574at2"/>
<dbReference type="Proteomes" id="UP000295188">
    <property type="component" value="Unassembled WGS sequence"/>
</dbReference>
<feature type="domain" description="SAF" evidence="2">
    <location>
        <begin position="13"/>
        <end position="90"/>
    </location>
</feature>
<gene>
    <name evidence="3" type="ORF">EDC37_105168</name>
</gene>
<dbReference type="Gene3D" id="2.30.130.110">
    <property type="match status" value="1"/>
</dbReference>
<sequence>MADHKFLIHEKNDSVGVAIININEGDIAKGIFLTDNGSIEITAAASIPLGHKIALHPIKAGEFVIEYGEKIGRAFKDIAKGDLVHTHNLKSIHWIKK</sequence>